<reference evidence="1" key="1">
    <citation type="submission" date="2021-03" db="EMBL/GenBank/DDBJ databases">
        <title>Draft genome sequence of rust myrtle Austropuccinia psidii MF-1, a brazilian biotype.</title>
        <authorList>
            <person name="Quecine M.C."/>
            <person name="Pachon D.M.R."/>
            <person name="Bonatelli M.L."/>
            <person name="Correr F.H."/>
            <person name="Franceschini L.M."/>
            <person name="Leite T.F."/>
            <person name="Margarido G.R.A."/>
            <person name="Almeida C.A."/>
            <person name="Ferrarezi J.A."/>
            <person name="Labate C.A."/>
        </authorList>
    </citation>
    <scope>NUCLEOTIDE SEQUENCE</scope>
    <source>
        <strain evidence="1">MF-1</strain>
    </source>
</reference>
<comment type="caution">
    <text evidence="1">The sequence shown here is derived from an EMBL/GenBank/DDBJ whole genome shotgun (WGS) entry which is preliminary data.</text>
</comment>
<name>A0A9Q3IFC6_9BASI</name>
<proteinExistence type="predicted"/>
<evidence type="ECO:0000313" key="1">
    <source>
        <dbReference type="EMBL" id="MBW0539453.1"/>
    </source>
</evidence>
<dbReference type="AlphaFoldDB" id="A0A9Q3IFC6"/>
<organism evidence="1 2">
    <name type="scientific">Austropuccinia psidii MF-1</name>
    <dbReference type="NCBI Taxonomy" id="1389203"/>
    <lineage>
        <taxon>Eukaryota</taxon>
        <taxon>Fungi</taxon>
        <taxon>Dikarya</taxon>
        <taxon>Basidiomycota</taxon>
        <taxon>Pucciniomycotina</taxon>
        <taxon>Pucciniomycetes</taxon>
        <taxon>Pucciniales</taxon>
        <taxon>Sphaerophragmiaceae</taxon>
        <taxon>Austropuccinia</taxon>
    </lineage>
</organism>
<dbReference type="Proteomes" id="UP000765509">
    <property type="component" value="Unassembled WGS sequence"/>
</dbReference>
<sequence length="90" mass="10587">MEGIVNGKTLRKIGPTLPFTFQFNRNLKPENWADMDQVLQHHQLLKDVFQWSMENKRFNVSSNWKKLGRLPGDMSQVDIFQGTFGNHQRL</sequence>
<accession>A0A9Q3IFC6</accession>
<dbReference type="EMBL" id="AVOT02044083">
    <property type="protein sequence ID" value="MBW0539453.1"/>
    <property type="molecule type" value="Genomic_DNA"/>
</dbReference>
<keyword evidence="2" id="KW-1185">Reference proteome</keyword>
<gene>
    <name evidence="1" type="ORF">O181_079168</name>
</gene>
<evidence type="ECO:0000313" key="2">
    <source>
        <dbReference type="Proteomes" id="UP000765509"/>
    </source>
</evidence>
<protein>
    <submittedName>
        <fullName evidence="1">Uncharacterized protein</fullName>
    </submittedName>
</protein>